<evidence type="ECO:0000256" key="1">
    <source>
        <dbReference type="SAM" id="MobiDB-lite"/>
    </source>
</evidence>
<dbReference type="VEuPathDB" id="TriTrypDB:BSAL_62480"/>
<dbReference type="Proteomes" id="UP000051952">
    <property type="component" value="Unassembled WGS sequence"/>
</dbReference>
<evidence type="ECO:0000256" key="2">
    <source>
        <dbReference type="SAM" id="SignalP"/>
    </source>
</evidence>
<feature type="compositionally biased region" description="Basic and acidic residues" evidence="1">
    <location>
        <begin position="35"/>
        <end position="48"/>
    </location>
</feature>
<reference evidence="4" key="1">
    <citation type="submission" date="2015-09" db="EMBL/GenBank/DDBJ databases">
        <authorList>
            <consortium name="Pathogen Informatics"/>
        </authorList>
    </citation>
    <scope>NUCLEOTIDE SEQUENCE [LARGE SCALE GENOMIC DNA]</scope>
    <source>
        <strain evidence="4">Lake Konstanz</strain>
    </source>
</reference>
<protein>
    <recommendedName>
        <fullName evidence="5">Membrane-associated protein</fullName>
    </recommendedName>
</protein>
<keyword evidence="4" id="KW-1185">Reference proteome</keyword>
<evidence type="ECO:0008006" key="5">
    <source>
        <dbReference type="Google" id="ProtNLM"/>
    </source>
</evidence>
<feature type="non-terminal residue" evidence="3">
    <location>
        <position position="234"/>
    </location>
</feature>
<feature type="region of interest" description="Disordered" evidence="1">
    <location>
        <begin position="113"/>
        <end position="134"/>
    </location>
</feature>
<feature type="chain" id="PRO_5006621570" description="Membrane-associated protein" evidence="2">
    <location>
        <begin position="25"/>
        <end position="234"/>
    </location>
</feature>
<accession>A0A0S4IUX5</accession>
<sequence length="234" mass="25580">MTSHETLSCSYLLFLFLLNAETEYQESKLPSTIQSREESREESKKMLADDDDVSNSMIIPHLCVLDAEALGCHGATTVPPESFLSSSVPGSIVLGGGPAGRYCCFTSISTELEPRSSASPTSTHGGGQRHQNSSLCHDIDDRSFCIHKRRRIEQYHYHQLISAATVAGCGYMGADETILDDMCRGSSGANVERPVPKLVRTVGEAADAVQRQYLWLCRATRSPADIAHRLASDR</sequence>
<name>A0A0S4IUX5_BODSA</name>
<proteinExistence type="predicted"/>
<evidence type="ECO:0000313" key="3">
    <source>
        <dbReference type="EMBL" id="CUF43196.1"/>
    </source>
</evidence>
<dbReference type="AlphaFoldDB" id="A0A0S4IUX5"/>
<feature type="region of interest" description="Disordered" evidence="1">
    <location>
        <begin position="27"/>
        <end position="49"/>
    </location>
</feature>
<keyword evidence="2" id="KW-0732">Signal</keyword>
<evidence type="ECO:0000313" key="4">
    <source>
        <dbReference type="Proteomes" id="UP000051952"/>
    </source>
</evidence>
<dbReference type="EMBL" id="CYKH01000322">
    <property type="protein sequence ID" value="CUF43196.1"/>
    <property type="molecule type" value="Genomic_DNA"/>
</dbReference>
<organism evidence="3 4">
    <name type="scientific">Bodo saltans</name>
    <name type="common">Flagellated protozoan</name>
    <dbReference type="NCBI Taxonomy" id="75058"/>
    <lineage>
        <taxon>Eukaryota</taxon>
        <taxon>Discoba</taxon>
        <taxon>Euglenozoa</taxon>
        <taxon>Kinetoplastea</taxon>
        <taxon>Metakinetoplastina</taxon>
        <taxon>Eubodonida</taxon>
        <taxon>Bodonidae</taxon>
        <taxon>Bodo</taxon>
    </lineage>
</organism>
<feature type="signal peptide" evidence="2">
    <location>
        <begin position="1"/>
        <end position="24"/>
    </location>
</feature>
<gene>
    <name evidence="3" type="ORF">BSAL_62480</name>
</gene>